<dbReference type="SUPFAM" id="SSF46689">
    <property type="entry name" value="Homeodomain-like"/>
    <property type="match status" value="2"/>
</dbReference>
<gene>
    <name evidence="6" type="ORF">MA20_13805</name>
</gene>
<dbReference type="Pfam" id="PF12833">
    <property type="entry name" value="HTH_18"/>
    <property type="match status" value="1"/>
</dbReference>
<dbReference type="AlphaFoldDB" id="A0A0A3XXT5"/>
<dbReference type="EMBL" id="JRPN01000014">
    <property type="protein sequence ID" value="KGT79205.1"/>
    <property type="molecule type" value="Genomic_DNA"/>
</dbReference>
<keyword evidence="1" id="KW-0805">Transcription regulation</keyword>
<comment type="caution">
    <text evidence="6">The sequence shown here is derived from an EMBL/GenBank/DDBJ whole genome shotgun (WGS) entry which is preliminary data.</text>
</comment>
<dbReference type="GO" id="GO:0003700">
    <property type="term" value="F:DNA-binding transcription factor activity"/>
    <property type="evidence" value="ECO:0007669"/>
    <property type="project" value="InterPro"/>
</dbReference>
<evidence type="ECO:0000256" key="4">
    <source>
        <dbReference type="SAM" id="MobiDB-lite"/>
    </source>
</evidence>
<keyword evidence="2" id="KW-0238">DNA-binding</keyword>
<protein>
    <submittedName>
        <fullName evidence="6">AraC family transcriptional regulator</fullName>
    </submittedName>
</protein>
<evidence type="ECO:0000256" key="3">
    <source>
        <dbReference type="ARBA" id="ARBA00023163"/>
    </source>
</evidence>
<dbReference type="InterPro" id="IPR009057">
    <property type="entry name" value="Homeodomain-like_sf"/>
</dbReference>
<dbReference type="PROSITE" id="PS00041">
    <property type="entry name" value="HTH_ARAC_FAMILY_1"/>
    <property type="match status" value="1"/>
</dbReference>
<dbReference type="SMART" id="SM00342">
    <property type="entry name" value="HTH_ARAC"/>
    <property type="match status" value="1"/>
</dbReference>
<dbReference type="PANTHER" id="PTHR46796:SF14">
    <property type="entry name" value="TRANSCRIPTIONAL REGULATORY PROTEIN"/>
    <property type="match status" value="1"/>
</dbReference>
<dbReference type="PRINTS" id="PR00032">
    <property type="entry name" value="HTHARAC"/>
</dbReference>
<dbReference type="PANTHER" id="PTHR46796">
    <property type="entry name" value="HTH-TYPE TRANSCRIPTIONAL ACTIVATOR RHAS-RELATED"/>
    <property type="match status" value="1"/>
</dbReference>
<dbReference type="STRING" id="375.BKD09_RS32855"/>
<evidence type="ECO:0000259" key="5">
    <source>
        <dbReference type="PROSITE" id="PS01124"/>
    </source>
</evidence>
<dbReference type="InterPro" id="IPR018062">
    <property type="entry name" value="HTH_AraC-typ_CS"/>
</dbReference>
<organism evidence="6 7">
    <name type="scientific">Bradyrhizobium japonicum</name>
    <dbReference type="NCBI Taxonomy" id="375"/>
    <lineage>
        <taxon>Bacteria</taxon>
        <taxon>Pseudomonadati</taxon>
        <taxon>Pseudomonadota</taxon>
        <taxon>Alphaproteobacteria</taxon>
        <taxon>Hyphomicrobiales</taxon>
        <taxon>Nitrobacteraceae</taxon>
        <taxon>Bradyrhizobium</taxon>
    </lineage>
</organism>
<dbReference type="InterPro" id="IPR050204">
    <property type="entry name" value="AraC_XylS_family_regulators"/>
</dbReference>
<accession>A0A0A3XXT5</accession>
<dbReference type="RefSeq" id="WP_028155798.1">
    <property type="nucleotide sequence ID" value="NZ_JANUDC010000001.1"/>
</dbReference>
<evidence type="ECO:0000256" key="2">
    <source>
        <dbReference type="ARBA" id="ARBA00023125"/>
    </source>
</evidence>
<feature type="domain" description="HTH araC/xylS-type" evidence="5">
    <location>
        <begin position="192"/>
        <end position="290"/>
    </location>
</feature>
<reference evidence="6 7" key="1">
    <citation type="submission" date="2014-09" db="EMBL/GenBank/DDBJ databases">
        <title>Draft genome of Bradyrhizobium japonicum Is-34.</title>
        <authorList>
            <person name="Tsurumaru H."/>
            <person name="Yamakawa T."/>
            <person name="Hashimoto S."/>
            <person name="Okizaki K."/>
            <person name="Kanesaki Y."/>
            <person name="Yoshikawa H."/>
            <person name="Yajima S."/>
        </authorList>
    </citation>
    <scope>NUCLEOTIDE SEQUENCE [LARGE SCALE GENOMIC DNA]</scope>
    <source>
        <strain evidence="6 7">Is-34</strain>
    </source>
</reference>
<name>A0A0A3XXT5_BRAJP</name>
<sequence>MSQPLLLSPQPKHGDAQATATADDTDFRSAMAMASIAPLPKVIAPVTVSGGDDLSPLDATTIAFERLGLVIAIEGQPRRSSSISRCNPARDTGWLRVEIPWQRAAMTAPSSVTTAPICNDDPVVQRLSEALVAMERLKATHSALCVDALRFAVIARLLALRSEAQPRFDERARVGQCTSERPVQGLQKWRLKRVLDYIETHFRKKIVLADLAAAAGLSRMHFAAQFRAATGCRPHEYILRHRIQRSKDLLRGCEMPIVEVALTVGFQSQAHFTTTFRRFAGDTPSRWRDAAAAGFDL</sequence>
<evidence type="ECO:0000256" key="1">
    <source>
        <dbReference type="ARBA" id="ARBA00023015"/>
    </source>
</evidence>
<dbReference type="GO" id="GO:0043565">
    <property type="term" value="F:sequence-specific DNA binding"/>
    <property type="evidence" value="ECO:0007669"/>
    <property type="project" value="InterPro"/>
</dbReference>
<evidence type="ECO:0000313" key="6">
    <source>
        <dbReference type="EMBL" id="KGT79205.1"/>
    </source>
</evidence>
<keyword evidence="3" id="KW-0804">Transcription</keyword>
<feature type="region of interest" description="Disordered" evidence="4">
    <location>
        <begin position="1"/>
        <end position="22"/>
    </location>
</feature>
<dbReference type="Gene3D" id="1.10.10.60">
    <property type="entry name" value="Homeodomain-like"/>
    <property type="match status" value="2"/>
</dbReference>
<dbReference type="InterPro" id="IPR020449">
    <property type="entry name" value="Tscrpt_reg_AraC-type_HTH"/>
</dbReference>
<dbReference type="Proteomes" id="UP000030377">
    <property type="component" value="Unassembled WGS sequence"/>
</dbReference>
<evidence type="ECO:0000313" key="7">
    <source>
        <dbReference type="Proteomes" id="UP000030377"/>
    </source>
</evidence>
<dbReference type="PROSITE" id="PS01124">
    <property type="entry name" value="HTH_ARAC_FAMILY_2"/>
    <property type="match status" value="1"/>
</dbReference>
<proteinExistence type="predicted"/>
<dbReference type="InterPro" id="IPR018060">
    <property type="entry name" value="HTH_AraC"/>
</dbReference>